<comment type="caution">
    <text evidence="4">The sequence shown here is derived from an EMBL/GenBank/DDBJ whole genome shotgun (WGS) entry which is preliminary data.</text>
</comment>
<evidence type="ECO:0000313" key="4">
    <source>
        <dbReference type="EMBL" id="HJF50171.1"/>
    </source>
</evidence>
<reference evidence="4" key="2">
    <citation type="submission" date="2021-09" db="EMBL/GenBank/DDBJ databases">
        <authorList>
            <person name="Gilroy R."/>
        </authorList>
    </citation>
    <scope>NUCLEOTIDE SEQUENCE</scope>
    <source>
        <strain evidence="4">1647</strain>
    </source>
</reference>
<dbReference type="PANTHER" id="PTHR43586">
    <property type="entry name" value="CYSTEINE DESULFURASE"/>
    <property type="match status" value="1"/>
</dbReference>
<dbReference type="GO" id="GO:0008483">
    <property type="term" value="F:transaminase activity"/>
    <property type="evidence" value="ECO:0007669"/>
    <property type="project" value="UniProtKB-KW"/>
</dbReference>
<dbReference type="EMBL" id="DYWO01000307">
    <property type="protein sequence ID" value="HJF50171.1"/>
    <property type="molecule type" value="Genomic_DNA"/>
</dbReference>
<reference evidence="4" key="1">
    <citation type="journal article" date="2021" name="PeerJ">
        <title>Extensive microbial diversity within the chicken gut microbiome revealed by metagenomics and culture.</title>
        <authorList>
            <person name="Gilroy R."/>
            <person name="Ravi A."/>
            <person name="Getino M."/>
            <person name="Pursley I."/>
            <person name="Horton D.L."/>
            <person name="Alikhan N.F."/>
            <person name="Baker D."/>
            <person name="Gharbi K."/>
            <person name="Hall N."/>
            <person name="Watson M."/>
            <person name="Adriaenssens E.M."/>
            <person name="Foster-Nyarko E."/>
            <person name="Jarju S."/>
            <person name="Secka A."/>
            <person name="Antonio M."/>
            <person name="Oren A."/>
            <person name="Chaudhuri R.R."/>
            <person name="La Ragione R."/>
            <person name="Hildebrand F."/>
            <person name="Pallen M.J."/>
        </authorList>
    </citation>
    <scope>NUCLEOTIDE SEQUENCE</scope>
    <source>
        <strain evidence="4">1647</strain>
    </source>
</reference>
<proteinExistence type="predicted"/>
<dbReference type="Gene3D" id="3.40.640.10">
    <property type="entry name" value="Type I PLP-dependent aspartate aminotransferase-like (Major domain)"/>
    <property type="match status" value="1"/>
</dbReference>
<dbReference type="InterPro" id="IPR000192">
    <property type="entry name" value="Aminotrans_V_dom"/>
</dbReference>
<evidence type="ECO:0000256" key="1">
    <source>
        <dbReference type="ARBA" id="ARBA00001933"/>
    </source>
</evidence>
<evidence type="ECO:0000313" key="5">
    <source>
        <dbReference type="Proteomes" id="UP000775129"/>
    </source>
</evidence>
<sequence>MSAATRPFDVDAIRADFPILQRMLDPETPMIYLDGGATSQRPQQVIDAEVAYLTHDHAAVKRGAHRMAGAATDAYEDSRERLAAFLGAPSAQEIVFTKNATEALNLVARSLGDGDTSTPERLRVREGDEILVTEMEHHANLVPWEELARRTGAVLRWIP</sequence>
<accession>A0A921KSU2</accession>
<dbReference type="PANTHER" id="PTHR43586:SF8">
    <property type="entry name" value="CYSTEINE DESULFURASE 1, CHLOROPLASTIC"/>
    <property type="match status" value="1"/>
</dbReference>
<dbReference type="Pfam" id="PF00266">
    <property type="entry name" value="Aminotran_5"/>
    <property type="match status" value="1"/>
</dbReference>
<keyword evidence="4" id="KW-0032">Aminotransferase</keyword>
<feature type="non-terminal residue" evidence="4">
    <location>
        <position position="159"/>
    </location>
</feature>
<keyword evidence="2" id="KW-0663">Pyridoxal phosphate</keyword>
<comment type="cofactor">
    <cofactor evidence="1">
        <name>pyridoxal 5'-phosphate</name>
        <dbReference type="ChEBI" id="CHEBI:597326"/>
    </cofactor>
</comment>
<protein>
    <submittedName>
        <fullName evidence="4">Aminotransferase class V-fold PLP-dependent enzyme</fullName>
    </submittedName>
</protein>
<feature type="domain" description="Aminotransferase class V" evidence="3">
    <location>
        <begin position="31"/>
        <end position="159"/>
    </location>
</feature>
<dbReference type="InterPro" id="IPR015421">
    <property type="entry name" value="PyrdxlP-dep_Trfase_major"/>
</dbReference>
<dbReference type="AlphaFoldDB" id="A0A921KSU2"/>
<dbReference type="Gene3D" id="3.90.1150.10">
    <property type="entry name" value="Aspartate Aminotransferase, domain 1"/>
    <property type="match status" value="1"/>
</dbReference>
<dbReference type="SUPFAM" id="SSF53383">
    <property type="entry name" value="PLP-dependent transferases"/>
    <property type="match status" value="1"/>
</dbReference>
<keyword evidence="4" id="KW-0808">Transferase</keyword>
<evidence type="ECO:0000259" key="3">
    <source>
        <dbReference type="Pfam" id="PF00266"/>
    </source>
</evidence>
<name>A0A921KSU2_9MICO</name>
<dbReference type="Proteomes" id="UP000775129">
    <property type="component" value="Unassembled WGS sequence"/>
</dbReference>
<evidence type="ECO:0000256" key="2">
    <source>
        <dbReference type="ARBA" id="ARBA00022898"/>
    </source>
</evidence>
<organism evidence="4 5">
    <name type="scientific">Brachybacterium paraconglomeratum</name>
    <dbReference type="NCBI Taxonomy" id="173362"/>
    <lineage>
        <taxon>Bacteria</taxon>
        <taxon>Bacillati</taxon>
        <taxon>Actinomycetota</taxon>
        <taxon>Actinomycetes</taxon>
        <taxon>Micrococcales</taxon>
        <taxon>Dermabacteraceae</taxon>
        <taxon>Brachybacterium</taxon>
    </lineage>
</organism>
<dbReference type="InterPro" id="IPR015422">
    <property type="entry name" value="PyrdxlP-dep_Trfase_small"/>
</dbReference>
<gene>
    <name evidence="4" type="ORF">K8W24_10310</name>
</gene>
<dbReference type="InterPro" id="IPR015424">
    <property type="entry name" value="PyrdxlP-dep_Trfase"/>
</dbReference>